<feature type="binding site" evidence="15">
    <location>
        <begin position="64"/>
        <end position="67"/>
    </location>
    <ligand>
        <name>GTP</name>
        <dbReference type="ChEBI" id="CHEBI:37565"/>
        <label>1</label>
    </ligand>
</feature>
<dbReference type="InterPro" id="IPR003373">
    <property type="entry name" value="Fe2_transport_prot-B"/>
</dbReference>
<feature type="transmembrane region" description="Helical" evidence="17">
    <location>
        <begin position="358"/>
        <end position="382"/>
    </location>
</feature>
<dbReference type="InterPro" id="IPR050860">
    <property type="entry name" value="FeoB_GTPase"/>
</dbReference>
<feature type="domain" description="FeoB-type G" evidence="18">
    <location>
        <begin position="11"/>
        <end position="173"/>
    </location>
</feature>
<evidence type="ECO:0000256" key="13">
    <source>
        <dbReference type="ARBA" id="ARBA00023136"/>
    </source>
</evidence>
<evidence type="ECO:0000313" key="19">
    <source>
        <dbReference type="EMBL" id="QTL99175.1"/>
    </source>
</evidence>
<dbReference type="GO" id="GO:0015093">
    <property type="term" value="F:ferrous iron transmembrane transporter activity"/>
    <property type="evidence" value="ECO:0007669"/>
    <property type="project" value="UniProtKB-UniRule"/>
</dbReference>
<feature type="transmembrane region" description="Helical" evidence="17">
    <location>
        <begin position="437"/>
        <end position="462"/>
    </location>
</feature>
<sequence length="679" mass="75058">MELKSSYPENNIVIALAGNPNSGKTSMFNQLTGARQHVGNWPGVTVERKEGTLKYKDNLVNVVDLPGTYSLGAYSEDEVVAKDFLLYHSPDVTVNIVDTTNLQRNLYLTLQLLEMGANTVLALNMYDQVEKRQQKIDIDKLSSILGIPVVKTSASKGEGVTQLVSTAVNIAGRDKKPLEINYGNELEEEIKSISEIVVMNNELKVKYNIRWLALKILEQDEHILEDVEHRLSARQLEEIKKCIQRIESKTGEESDTIIADMRYGFINELIEKTVKKSKSVEEKVSFSDKIDGIVTNRYLGIPIFLLAMWSVFKITFALGDPMIGWVEEFFAFLGTLASNLLLAVNASDFLVSLIVDGIIGGVGSVLVFIPNIFLLFLCISILEDSGYLARAAYVMDRLMSSFGLHGKSFIPLLIGFGCNVPGVMATRTLENKSDRMITILVNSFMSCSARLPVYVVFAGVFFPGNEGNVIFSLYVLGILVAIVMAKLFKSFLFKGAVSPFVLELPQYRMPSLKGTIIHMWERGRLFIKKAGTLIFSVVVLIWLLSSLPLGVEYASQHSFIGKIGSFLSPLFAPLGLGNWQSTAALIFGILAKEVVVGTLGVVYSVGESGLSTAIAQNFTALSAYSLMVLTLLYTPCVATLGAIKRETNSWKWTIFSAIYTFVIAWIIAFIIYQLGSLLY</sequence>
<feature type="transmembrane region" description="Helical" evidence="17">
    <location>
        <begin position="583"/>
        <end position="603"/>
    </location>
</feature>
<feature type="binding site" evidence="15">
    <location>
        <begin position="18"/>
        <end position="25"/>
    </location>
    <ligand>
        <name>GTP</name>
        <dbReference type="ChEBI" id="CHEBI:37565"/>
        <label>1</label>
    </ligand>
</feature>
<feature type="binding site" evidence="16">
    <location>
        <position position="32"/>
    </location>
    <ligand>
        <name>Mg(2+)</name>
        <dbReference type="ChEBI" id="CHEBI:18420"/>
        <label>2</label>
    </ligand>
</feature>
<dbReference type="RefSeq" id="WP_230867571.1">
    <property type="nucleotide sequence ID" value="NZ_CP046640.1"/>
</dbReference>
<keyword evidence="3 17" id="KW-0813">Transport</keyword>
<evidence type="ECO:0000256" key="5">
    <source>
        <dbReference type="ARBA" id="ARBA00022496"/>
    </source>
</evidence>
<evidence type="ECO:0000313" key="20">
    <source>
        <dbReference type="Proteomes" id="UP000665020"/>
    </source>
</evidence>
<keyword evidence="6" id="KW-0997">Cell inner membrane</keyword>
<dbReference type="KEGG" id="ifn:GM661_15030"/>
<dbReference type="SUPFAM" id="SSF52540">
    <property type="entry name" value="P-loop containing nucleoside triphosphate hydrolases"/>
    <property type="match status" value="1"/>
</dbReference>
<comment type="subcellular location">
    <subcellularLocation>
        <location evidence="2">Cell inner membrane</location>
        <topology evidence="2">Multi-pass membrane protein</topology>
    </subcellularLocation>
    <subcellularLocation>
        <location evidence="17">Cell membrane</location>
        <topology evidence="17">Multi-pass membrane protein</topology>
    </subcellularLocation>
</comment>
<evidence type="ECO:0000256" key="10">
    <source>
        <dbReference type="ARBA" id="ARBA00023004"/>
    </source>
</evidence>
<feature type="binding site" evidence="15">
    <location>
        <begin position="43"/>
        <end position="47"/>
    </location>
    <ligand>
        <name>GTP</name>
        <dbReference type="ChEBI" id="CHEBI:37565"/>
        <label>1</label>
    </ligand>
</feature>
<keyword evidence="16" id="KW-0479">Metal-binding</keyword>
<accession>A0A8A7KGF8</accession>
<dbReference type="EMBL" id="CP046640">
    <property type="protein sequence ID" value="QTL99175.1"/>
    <property type="molecule type" value="Genomic_DNA"/>
</dbReference>
<keyword evidence="7 17" id="KW-0812">Transmembrane</keyword>
<dbReference type="Pfam" id="PF17910">
    <property type="entry name" value="FeoB_Cyto"/>
    <property type="match status" value="1"/>
</dbReference>
<name>A0A8A7KGF8_9FIRM</name>
<keyword evidence="11" id="KW-0406">Ion transport</keyword>
<feature type="binding site" evidence="16">
    <location>
        <position position="29"/>
    </location>
    <ligand>
        <name>Mg(2+)</name>
        <dbReference type="ChEBI" id="CHEBI:18420"/>
        <label>2</label>
    </ligand>
</feature>
<dbReference type="Pfam" id="PF02421">
    <property type="entry name" value="FeoB_N"/>
    <property type="match status" value="1"/>
</dbReference>
<evidence type="ECO:0000256" key="16">
    <source>
        <dbReference type="PIRSR" id="PIRSR603373-2"/>
    </source>
</evidence>
<dbReference type="InterPro" id="IPR011642">
    <property type="entry name" value="Gate_dom"/>
</dbReference>
<organism evidence="19 20">
    <name type="scientific">Iocasia fonsfrigidae</name>
    <dbReference type="NCBI Taxonomy" id="2682810"/>
    <lineage>
        <taxon>Bacteria</taxon>
        <taxon>Bacillati</taxon>
        <taxon>Bacillota</taxon>
        <taxon>Clostridia</taxon>
        <taxon>Halanaerobiales</taxon>
        <taxon>Halanaerobiaceae</taxon>
        <taxon>Iocasia</taxon>
    </lineage>
</organism>
<feature type="transmembrane region" description="Helical" evidence="17">
    <location>
        <begin position="623"/>
        <end position="643"/>
    </location>
</feature>
<evidence type="ECO:0000256" key="7">
    <source>
        <dbReference type="ARBA" id="ARBA00022692"/>
    </source>
</evidence>
<dbReference type="InterPro" id="IPR006073">
    <property type="entry name" value="GTP-bd"/>
</dbReference>
<protein>
    <recommendedName>
        <fullName evidence="14 17">Ferrous iron transport protein B</fullName>
    </recommendedName>
</protein>
<feature type="transmembrane region" description="Helical" evidence="17">
    <location>
        <begin position="655"/>
        <end position="675"/>
    </location>
</feature>
<evidence type="ECO:0000256" key="6">
    <source>
        <dbReference type="ARBA" id="ARBA00022519"/>
    </source>
</evidence>
<comment type="function">
    <text evidence="1 17">Probable transporter of a GTP-driven Fe(2+) uptake system.</text>
</comment>
<dbReference type="InterPro" id="IPR011640">
    <property type="entry name" value="Fe2_transport_prot_B_C"/>
</dbReference>
<evidence type="ECO:0000256" key="15">
    <source>
        <dbReference type="PIRSR" id="PIRSR603373-1"/>
    </source>
</evidence>
<dbReference type="InterPro" id="IPR027417">
    <property type="entry name" value="P-loop_NTPase"/>
</dbReference>
<evidence type="ECO:0000256" key="2">
    <source>
        <dbReference type="ARBA" id="ARBA00004429"/>
    </source>
</evidence>
<dbReference type="Pfam" id="PF07670">
    <property type="entry name" value="Gate"/>
    <property type="match status" value="2"/>
</dbReference>
<feature type="transmembrane region" description="Helical" evidence="17">
    <location>
        <begin position="468"/>
        <end position="488"/>
    </location>
</feature>
<keyword evidence="12 15" id="KW-0342">GTP-binding</keyword>
<dbReference type="PRINTS" id="PR00326">
    <property type="entry name" value="GTP1OBG"/>
</dbReference>
<evidence type="ECO:0000256" key="12">
    <source>
        <dbReference type="ARBA" id="ARBA00023134"/>
    </source>
</evidence>
<keyword evidence="20" id="KW-1185">Reference proteome</keyword>
<proteinExistence type="inferred from homology"/>
<dbReference type="AlphaFoldDB" id="A0A8A7KGF8"/>
<dbReference type="Pfam" id="PF07664">
    <property type="entry name" value="FeoB_C"/>
    <property type="match status" value="1"/>
</dbReference>
<feature type="transmembrane region" description="Helical" evidence="17">
    <location>
        <begin position="530"/>
        <end position="551"/>
    </location>
</feature>
<evidence type="ECO:0000256" key="11">
    <source>
        <dbReference type="ARBA" id="ARBA00023065"/>
    </source>
</evidence>
<keyword evidence="5 17" id="KW-0410">Iron transport</keyword>
<dbReference type="GO" id="GO:0005886">
    <property type="term" value="C:plasma membrane"/>
    <property type="evidence" value="ECO:0007669"/>
    <property type="project" value="UniProtKB-SubCell"/>
</dbReference>
<evidence type="ECO:0000256" key="1">
    <source>
        <dbReference type="ARBA" id="ARBA00003926"/>
    </source>
</evidence>
<dbReference type="PANTHER" id="PTHR43185">
    <property type="entry name" value="FERROUS IRON TRANSPORT PROTEIN B"/>
    <property type="match status" value="1"/>
</dbReference>
<dbReference type="GO" id="GO:0046872">
    <property type="term" value="F:metal ion binding"/>
    <property type="evidence" value="ECO:0007669"/>
    <property type="project" value="UniProtKB-KW"/>
</dbReference>
<feature type="transmembrane region" description="Helical" evidence="17">
    <location>
        <begin position="330"/>
        <end position="351"/>
    </location>
</feature>
<evidence type="ECO:0000256" key="3">
    <source>
        <dbReference type="ARBA" id="ARBA00022448"/>
    </source>
</evidence>
<feature type="transmembrane region" description="Helical" evidence="17">
    <location>
        <begin position="402"/>
        <end position="425"/>
    </location>
</feature>
<dbReference type="CDD" id="cd01879">
    <property type="entry name" value="FeoB"/>
    <property type="match status" value="1"/>
</dbReference>
<dbReference type="Gene3D" id="3.40.50.300">
    <property type="entry name" value="P-loop containing nucleotide triphosphate hydrolases"/>
    <property type="match status" value="1"/>
</dbReference>
<feature type="transmembrane region" description="Helical" evidence="17">
    <location>
        <begin position="557"/>
        <end position="576"/>
    </location>
</feature>
<keyword evidence="13 17" id="KW-0472">Membrane</keyword>
<reference evidence="19" key="1">
    <citation type="submission" date="2019-12" db="EMBL/GenBank/DDBJ databases">
        <authorList>
            <person name="zhang j."/>
            <person name="sun C.M."/>
        </authorList>
    </citation>
    <scope>NUCLEOTIDE SEQUENCE</scope>
    <source>
        <strain evidence="19">NS-1</strain>
    </source>
</reference>
<dbReference type="PROSITE" id="PS51711">
    <property type="entry name" value="G_FEOB"/>
    <property type="match status" value="1"/>
</dbReference>
<feature type="transmembrane region" description="Helical" evidence="17">
    <location>
        <begin position="298"/>
        <end position="318"/>
    </location>
</feature>
<keyword evidence="8 15" id="KW-0547">Nucleotide-binding</keyword>
<keyword evidence="9 17" id="KW-1133">Transmembrane helix</keyword>
<evidence type="ECO:0000256" key="4">
    <source>
        <dbReference type="ARBA" id="ARBA00022475"/>
    </source>
</evidence>
<evidence type="ECO:0000256" key="8">
    <source>
        <dbReference type="ARBA" id="ARBA00022741"/>
    </source>
</evidence>
<evidence type="ECO:0000256" key="9">
    <source>
        <dbReference type="ARBA" id="ARBA00022989"/>
    </source>
</evidence>
<comment type="similarity">
    <text evidence="17">Belongs to the TRAFAC class TrmE-Era-EngA-EngB-Septin-like GTPase superfamily. FeoB GTPase (TC 9.A.8) family.</text>
</comment>
<evidence type="ECO:0000259" key="18">
    <source>
        <dbReference type="PROSITE" id="PS51711"/>
    </source>
</evidence>
<keyword evidence="10 17" id="KW-0408">Iron</keyword>
<dbReference type="PANTHER" id="PTHR43185:SF1">
    <property type="entry name" value="FE(2+) TRANSPORTER FEOB"/>
    <property type="match status" value="1"/>
</dbReference>
<keyword evidence="4" id="KW-1003">Cell membrane</keyword>
<evidence type="ECO:0000256" key="17">
    <source>
        <dbReference type="RuleBase" id="RU362098"/>
    </source>
</evidence>
<evidence type="ECO:0000256" key="14">
    <source>
        <dbReference type="NCBIfam" id="TIGR00437"/>
    </source>
</evidence>
<dbReference type="Proteomes" id="UP000665020">
    <property type="component" value="Chromosome"/>
</dbReference>
<dbReference type="InterPro" id="IPR030389">
    <property type="entry name" value="G_FEOB_dom"/>
</dbReference>
<dbReference type="FunFam" id="3.40.50.300:FF:000426">
    <property type="entry name" value="Ferrous iron transport protein B"/>
    <property type="match status" value="1"/>
</dbReference>
<dbReference type="InterPro" id="IPR041069">
    <property type="entry name" value="FeoB_Cyto"/>
</dbReference>
<feature type="binding site" evidence="16">
    <location>
        <position position="33"/>
    </location>
    <ligand>
        <name>Mg(2+)</name>
        <dbReference type="ChEBI" id="CHEBI:18420"/>
        <label>2</label>
    </ligand>
</feature>
<feature type="binding site" evidence="15">
    <location>
        <begin position="124"/>
        <end position="127"/>
    </location>
    <ligand>
        <name>GTP</name>
        <dbReference type="ChEBI" id="CHEBI:37565"/>
        <label>1</label>
    </ligand>
</feature>
<keyword evidence="16" id="KW-0460">Magnesium</keyword>
<dbReference type="NCBIfam" id="TIGR00437">
    <property type="entry name" value="feoB"/>
    <property type="match status" value="1"/>
</dbReference>
<dbReference type="Gene3D" id="1.10.287.1770">
    <property type="match status" value="1"/>
</dbReference>
<dbReference type="GO" id="GO:0005525">
    <property type="term" value="F:GTP binding"/>
    <property type="evidence" value="ECO:0007669"/>
    <property type="project" value="UniProtKB-KW"/>
</dbReference>
<dbReference type="FunFam" id="1.10.287.1770:FF:000003">
    <property type="entry name" value="Ferrous iron transport protein B"/>
    <property type="match status" value="1"/>
</dbReference>
<gene>
    <name evidence="19" type="primary">feoB</name>
    <name evidence="19" type="ORF">GM661_15030</name>
</gene>